<comment type="caution">
    <text evidence="1">The sequence shown here is derived from an EMBL/GenBank/DDBJ whole genome shotgun (WGS) entry which is preliminary data.</text>
</comment>
<sequence>MSGFFSTLWQRFWLRGSQFSGRYDRLDALYRASDPWGLDNANERARFVETNRRIEQRFGKVGHLLELGCGEGAQSLVLAEVCERLTGLDVSTRAIQRARARCPDAQFEVGAGEDIEALFPGQRFDLITACEVLYYSADPAGLIASLQSMSDQVFVTVYDARFAPLEQLLNGSGWEQLEAIEEGDLRWICRAWSRKAADSDAN</sequence>
<name>A0A850HDN3_9SPHN</name>
<dbReference type="AlphaFoldDB" id="A0A850HDN3"/>
<evidence type="ECO:0000313" key="2">
    <source>
        <dbReference type="Proteomes" id="UP000546031"/>
    </source>
</evidence>
<gene>
    <name evidence="1" type="ORF">HUO12_09525</name>
</gene>
<dbReference type="RefSeq" id="WP_176273330.1">
    <property type="nucleotide sequence ID" value="NZ_JABWTA010000001.1"/>
</dbReference>
<dbReference type="GO" id="GO:0008757">
    <property type="term" value="F:S-adenosylmethionine-dependent methyltransferase activity"/>
    <property type="evidence" value="ECO:0007669"/>
    <property type="project" value="InterPro"/>
</dbReference>
<accession>A0A850HDN3</accession>
<keyword evidence="1" id="KW-0489">Methyltransferase</keyword>
<dbReference type="PANTHER" id="PTHR43464">
    <property type="entry name" value="METHYLTRANSFERASE"/>
    <property type="match status" value="1"/>
</dbReference>
<dbReference type="InterPro" id="IPR008715">
    <property type="entry name" value="SAM-MeTfrase_NodS-like"/>
</dbReference>
<dbReference type="GO" id="GO:0009312">
    <property type="term" value="P:oligosaccharide biosynthetic process"/>
    <property type="evidence" value="ECO:0007669"/>
    <property type="project" value="InterPro"/>
</dbReference>
<keyword evidence="1" id="KW-0808">Transferase</keyword>
<dbReference type="CDD" id="cd02440">
    <property type="entry name" value="AdoMet_MTases"/>
    <property type="match status" value="1"/>
</dbReference>
<dbReference type="Gene3D" id="3.40.50.150">
    <property type="entry name" value="Vaccinia Virus protein VP39"/>
    <property type="match status" value="1"/>
</dbReference>
<dbReference type="Proteomes" id="UP000546031">
    <property type="component" value="Unassembled WGS sequence"/>
</dbReference>
<dbReference type="SUPFAM" id="SSF53335">
    <property type="entry name" value="S-adenosyl-L-methionine-dependent methyltransferases"/>
    <property type="match status" value="1"/>
</dbReference>
<evidence type="ECO:0000313" key="1">
    <source>
        <dbReference type="EMBL" id="NVE95136.1"/>
    </source>
</evidence>
<reference evidence="1 2" key="1">
    <citation type="submission" date="2020-06" db="EMBL/GenBank/DDBJ databases">
        <title>Altererythrobacter lutimaris sp. nov., a marine bacterium isolated from a tidal flat.</title>
        <authorList>
            <person name="Kim D."/>
            <person name="Yoo Y."/>
            <person name="Kim J.-J."/>
        </authorList>
    </citation>
    <scope>NUCLEOTIDE SEQUENCE [LARGE SCALE GENOMIC DNA]</scope>
    <source>
        <strain evidence="1 2">JGD-16</strain>
    </source>
</reference>
<protein>
    <submittedName>
        <fullName evidence="1">Methyltransferase domain-containing protein</fullName>
    </submittedName>
</protein>
<dbReference type="PANTHER" id="PTHR43464:SF49">
    <property type="entry name" value="TELLURITE METHYLTRANSFERASE"/>
    <property type="match status" value="1"/>
</dbReference>
<dbReference type="EMBL" id="JABWTA010000001">
    <property type="protein sequence ID" value="NVE95136.1"/>
    <property type="molecule type" value="Genomic_DNA"/>
</dbReference>
<dbReference type="InterPro" id="IPR029063">
    <property type="entry name" value="SAM-dependent_MTases_sf"/>
</dbReference>
<keyword evidence="2" id="KW-1185">Reference proteome</keyword>
<dbReference type="Pfam" id="PF05401">
    <property type="entry name" value="NodS"/>
    <property type="match status" value="1"/>
</dbReference>
<proteinExistence type="predicted"/>
<organism evidence="1 2">
    <name type="scientific">Altererythrobacter lutimaris</name>
    <dbReference type="NCBI Taxonomy" id="2743979"/>
    <lineage>
        <taxon>Bacteria</taxon>
        <taxon>Pseudomonadati</taxon>
        <taxon>Pseudomonadota</taxon>
        <taxon>Alphaproteobacteria</taxon>
        <taxon>Sphingomonadales</taxon>
        <taxon>Erythrobacteraceae</taxon>
        <taxon>Altererythrobacter</taxon>
    </lineage>
</organism>
<dbReference type="GO" id="GO:0032259">
    <property type="term" value="P:methylation"/>
    <property type="evidence" value="ECO:0007669"/>
    <property type="project" value="UniProtKB-KW"/>
</dbReference>